<evidence type="ECO:0000313" key="4">
    <source>
        <dbReference type="Proteomes" id="UP001597326"/>
    </source>
</evidence>
<sequence length="241" mass="23833">MTPSIPLRRGLAAATAGLLLLGAAGCDGEQPAATSASPAADTATGTASAAPASVAAKSRAEARAKAGTTPAAGHAGEPQRPAARPSPVVSTPVEPPRRGNIKQTVAPSPVASAATVAFGQDSHVSDDVVVRVSATKAVTTSAKVPGDVAGPGVLVTVTVENRSEQPLDASNAVVTLTASDQSPAVMNLGEPTEMFSGVVAPGATASADYAFRVARNKRRPVTVQVTVDPALKVASFTGDVA</sequence>
<keyword evidence="4" id="KW-1185">Reference proteome</keyword>
<evidence type="ECO:0000313" key="3">
    <source>
        <dbReference type="EMBL" id="MFD1889225.1"/>
    </source>
</evidence>
<dbReference type="Proteomes" id="UP001597326">
    <property type="component" value="Unassembled WGS sequence"/>
</dbReference>
<feature type="region of interest" description="Disordered" evidence="1">
    <location>
        <begin position="26"/>
        <end position="109"/>
    </location>
</feature>
<feature type="chain" id="PRO_5046087141" description="DUF4352 domain-containing protein" evidence="2">
    <location>
        <begin position="27"/>
        <end position="241"/>
    </location>
</feature>
<dbReference type="RefSeq" id="WP_343872215.1">
    <property type="nucleotide sequence ID" value="NZ_BAAAIX010000007.1"/>
</dbReference>
<gene>
    <name evidence="3" type="ORF">ACFSCS_03360</name>
</gene>
<comment type="caution">
    <text evidence="3">The sequence shown here is derived from an EMBL/GenBank/DDBJ whole genome shotgun (WGS) entry which is preliminary data.</text>
</comment>
<evidence type="ECO:0008006" key="5">
    <source>
        <dbReference type="Google" id="ProtNLM"/>
    </source>
</evidence>
<organism evidence="3 4">
    <name type="scientific">Luteococcus peritonei</name>
    <dbReference type="NCBI Taxonomy" id="88874"/>
    <lineage>
        <taxon>Bacteria</taxon>
        <taxon>Bacillati</taxon>
        <taxon>Actinomycetota</taxon>
        <taxon>Actinomycetes</taxon>
        <taxon>Propionibacteriales</taxon>
        <taxon>Propionibacteriaceae</taxon>
        <taxon>Luteococcus</taxon>
    </lineage>
</organism>
<accession>A0ABW4RSI1</accession>
<evidence type="ECO:0000256" key="2">
    <source>
        <dbReference type="SAM" id="SignalP"/>
    </source>
</evidence>
<dbReference type="EMBL" id="JBHUFZ010000008">
    <property type="protein sequence ID" value="MFD1889225.1"/>
    <property type="molecule type" value="Genomic_DNA"/>
</dbReference>
<feature type="compositionally biased region" description="Low complexity" evidence="1">
    <location>
        <begin position="32"/>
        <end position="57"/>
    </location>
</feature>
<name>A0ABW4RSI1_9ACTN</name>
<keyword evidence="2" id="KW-0732">Signal</keyword>
<proteinExistence type="predicted"/>
<evidence type="ECO:0000256" key="1">
    <source>
        <dbReference type="SAM" id="MobiDB-lite"/>
    </source>
</evidence>
<reference evidence="4" key="1">
    <citation type="journal article" date="2019" name="Int. J. Syst. Evol. Microbiol.">
        <title>The Global Catalogue of Microorganisms (GCM) 10K type strain sequencing project: providing services to taxonomists for standard genome sequencing and annotation.</title>
        <authorList>
            <consortium name="The Broad Institute Genomics Platform"/>
            <consortium name="The Broad Institute Genome Sequencing Center for Infectious Disease"/>
            <person name="Wu L."/>
            <person name="Ma J."/>
        </authorList>
    </citation>
    <scope>NUCLEOTIDE SEQUENCE [LARGE SCALE GENOMIC DNA]</scope>
    <source>
        <strain evidence="4">CAIM 431</strain>
    </source>
</reference>
<protein>
    <recommendedName>
        <fullName evidence="5">DUF4352 domain-containing protein</fullName>
    </recommendedName>
</protein>
<feature type="signal peptide" evidence="2">
    <location>
        <begin position="1"/>
        <end position="26"/>
    </location>
</feature>